<name>A0A318UCA2_9SPHI</name>
<dbReference type="GO" id="GO:0005886">
    <property type="term" value="C:plasma membrane"/>
    <property type="evidence" value="ECO:0007669"/>
    <property type="project" value="UniProtKB-SubCell"/>
</dbReference>
<feature type="transmembrane region" description="Helical" evidence="7">
    <location>
        <begin position="372"/>
        <end position="396"/>
    </location>
</feature>
<comment type="subcellular location">
    <subcellularLocation>
        <location evidence="1">Cell membrane</location>
        <topology evidence="1">Multi-pass membrane protein</topology>
    </subcellularLocation>
</comment>
<dbReference type="Pfam" id="PF07690">
    <property type="entry name" value="MFS_1"/>
    <property type="match status" value="1"/>
</dbReference>
<feature type="transmembrane region" description="Helical" evidence="7">
    <location>
        <begin position="494"/>
        <end position="513"/>
    </location>
</feature>
<dbReference type="AlphaFoldDB" id="A0A318UCA2"/>
<gene>
    <name evidence="9" type="ORF">B0O44_104174</name>
</gene>
<evidence type="ECO:0000259" key="8">
    <source>
        <dbReference type="PROSITE" id="PS50850"/>
    </source>
</evidence>
<feature type="transmembrane region" description="Helical" evidence="7">
    <location>
        <begin position="58"/>
        <end position="76"/>
    </location>
</feature>
<keyword evidence="4 7" id="KW-0812">Transmembrane</keyword>
<dbReference type="CDD" id="cd17321">
    <property type="entry name" value="MFS_MMR_MDR_like"/>
    <property type="match status" value="1"/>
</dbReference>
<evidence type="ECO:0000256" key="6">
    <source>
        <dbReference type="ARBA" id="ARBA00023136"/>
    </source>
</evidence>
<organism evidence="9 10">
    <name type="scientific">Pedobacter nutrimenti</name>
    <dbReference type="NCBI Taxonomy" id="1241337"/>
    <lineage>
        <taxon>Bacteria</taxon>
        <taxon>Pseudomonadati</taxon>
        <taxon>Bacteroidota</taxon>
        <taxon>Sphingobacteriia</taxon>
        <taxon>Sphingobacteriales</taxon>
        <taxon>Sphingobacteriaceae</taxon>
        <taxon>Pedobacter</taxon>
    </lineage>
</organism>
<evidence type="ECO:0000313" key="9">
    <source>
        <dbReference type="EMBL" id="PYF74004.1"/>
    </source>
</evidence>
<accession>A0A318UCA2</accession>
<comment type="caution">
    <text evidence="9">The sequence shown here is derived from an EMBL/GenBank/DDBJ whole genome shotgun (WGS) entry which is preliminary data.</text>
</comment>
<feature type="transmembrane region" description="Helical" evidence="7">
    <location>
        <begin position="146"/>
        <end position="167"/>
    </location>
</feature>
<feature type="transmembrane region" description="Helical" evidence="7">
    <location>
        <begin position="173"/>
        <end position="196"/>
    </location>
</feature>
<feature type="transmembrane region" description="Helical" evidence="7">
    <location>
        <begin position="240"/>
        <end position="257"/>
    </location>
</feature>
<dbReference type="SUPFAM" id="SSF103473">
    <property type="entry name" value="MFS general substrate transporter"/>
    <property type="match status" value="1"/>
</dbReference>
<keyword evidence="6 7" id="KW-0472">Membrane</keyword>
<keyword evidence="2" id="KW-0813">Transport</keyword>
<dbReference type="InterPro" id="IPR036259">
    <property type="entry name" value="MFS_trans_sf"/>
</dbReference>
<dbReference type="Gene3D" id="1.20.1250.20">
    <property type="entry name" value="MFS general substrate transporter like domains"/>
    <property type="match status" value="1"/>
</dbReference>
<keyword evidence="3" id="KW-1003">Cell membrane</keyword>
<dbReference type="EMBL" id="QKLU01000004">
    <property type="protein sequence ID" value="PYF74004.1"/>
    <property type="molecule type" value="Genomic_DNA"/>
</dbReference>
<dbReference type="Proteomes" id="UP000248198">
    <property type="component" value="Unassembled WGS sequence"/>
</dbReference>
<keyword evidence="5 7" id="KW-1133">Transmembrane helix</keyword>
<evidence type="ECO:0000256" key="3">
    <source>
        <dbReference type="ARBA" id="ARBA00022475"/>
    </source>
</evidence>
<evidence type="ECO:0000313" key="10">
    <source>
        <dbReference type="Proteomes" id="UP000248198"/>
    </source>
</evidence>
<dbReference type="InterPro" id="IPR011701">
    <property type="entry name" value="MFS"/>
</dbReference>
<feature type="transmembrane region" description="Helical" evidence="7">
    <location>
        <begin position="341"/>
        <end position="360"/>
    </location>
</feature>
<evidence type="ECO:0000256" key="1">
    <source>
        <dbReference type="ARBA" id="ARBA00004651"/>
    </source>
</evidence>
<reference evidence="9 10" key="1">
    <citation type="submission" date="2018-06" db="EMBL/GenBank/DDBJ databases">
        <title>Genomic Encyclopedia of Archaeal and Bacterial Type Strains, Phase II (KMG-II): from individual species to whole genera.</title>
        <authorList>
            <person name="Goeker M."/>
        </authorList>
    </citation>
    <scope>NUCLEOTIDE SEQUENCE [LARGE SCALE GENOMIC DNA]</scope>
    <source>
        <strain evidence="9 10">DSM 27372</strain>
    </source>
</reference>
<protein>
    <submittedName>
        <fullName evidence="9">EmrB/QacA subfamily drug resistance transporter</fullName>
    </submittedName>
</protein>
<evidence type="ECO:0000256" key="7">
    <source>
        <dbReference type="SAM" id="Phobius"/>
    </source>
</evidence>
<dbReference type="InterPro" id="IPR004638">
    <property type="entry name" value="EmrB-like"/>
</dbReference>
<dbReference type="NCBIfam" id="TIGR00711">
    <property type="entry name" value="efflux_EmrB"/>
    <property type="match status" value="1"/>
</dbReference>
<feature type="transmembrane region" description="Helical" evidence="7">
    <location>
        <begin position="417"/>
        <end position="438"/>
    </location>
</feature>
<evidence type="ECO:0000256" key="2">
    <source>
        <dbReference type="ARBA" id="ARBA00022448"/>
    </source>
</evidence>
<feature type="transmembrane region" description="Helical" evidence="7">
    <location>
        <begin position="310"/>
        <end position="329"/>
    </location>
</feature>
<dbReference type="InterPro" id="IPR020846">
    <property type="entry name" value="MFS_dom"/>
</dbReference>
<dbReference type="PANTHER" id="PTHR42718:SF46">
    <property type="entry name" value="BLR6921 PROTEIN"/>
    <property type="match status" value="1"/>
</dbReference>
<keyword evidence="10" id="KW-1185">Reference proteome</keyword>
<feature type="transmembrane region" description="Helical" evidence="7">
    <location>
        <begin position="88"/>
        <end position="107"/>
    </location>
</feature>
<dbReference type="GO" id="GO:0022857">
    <property type="term" value="F:transmembrane transporter activity"/>
    <property type="evidence" value="ECO:0007669"/>
    <property type="project" value="InterPro"/>
</dbReference>
<feature type="transmembrane region" description="Helical" evidence="7">
    <location>
        <begin position="208"/>
        <end position="228"/>
    </location>
</feature>
<evidence type="ECO:0000256" key="5">
    <source>
        <dbReference type="ARBA" id="ARBA00022989"/>
    </source>
</evidence>
<evidence type="ECO:0000256" key="4">
    <source>
        <dbReference type="ARBA" id="ARBA00022692"/>
    </source>
</evidence>
<feature type="transmembrane region" description="Helical" evidence="7">
    <location>
        <begin position="278"/>
        <end position="298"/>
    </location>
</feature>
<proteinExistence type="predicted"/>
<dbReference type="PROSITE" id="PS50850">
    <property type="entry name" value="MFS"/>
    <property type="match status" value="1"/>
</dbReference>
<dbReference type="PANTHER" id="PTHR42718">
    <property type="entry name" value="MAJOR FACILITATOR SUPERFAMILY MULTIDRUG TRANSPORTER MFSC"/>
    <property type="match status" value="1"/>
</dbReference>
<sequence>MDGPKHKSMETVALHSKEGKWIMVSAIMASSMAFIDATALNVVLPALQNSLKATGPELFWVLNAYLLMLAALILVGGTLGDRLGRKKVFMTGIFIFILGSTACGFSPNAGLLILFRVLQGIGGALMIPGSLSLISSSIDEKQRGKAIGTWSAATTLVTMGGPALGGALADAGLWRYIFFINVPIGLLALFFLGSKVKESRNLNTTEKLDWAGAITIALSLALLTFGFLRIPAVGFMHPQGYGSIAAGLLLLLLFIRIEQKSPSPMVPLTLFRNAIFSGTNLLTFFLYAGLGAGMLFLSLNMVQVQGYSQLQSGLTFLPFTILMVLLARFSGNLADQYGPRFFLIGGPFLAGAGLLLLSFCKQTTGPQEYWSTFFPGIFLLGLGMSLTVAPLTAAVMGSVDEHLSGTASGINNAVSRISGVFANAVFGALAVLFFSAALQKELKSIPLQPQQQQQVMTQALDLGNAKVPPALPPSQKKQVTAAYHRGFIEAYGKIMKLAAGLAFLASLMSLMFIRSKPGKAPGSQFQNKG</sequence>
<feature type="transmembrane region" description="Helical" evidence="7">
    <location>
        <begin position="21"/>
        <end position="46"/>
    </location>
</feature>
<feature type="domain" description="Major facilitator superfamily (MFS) profile" evidence="8">
    <location>
        <begin position="22"/>
        <end position="517"/>
    </location>
</feature>
<dbReference type="Gene3D" id="1.20.1720.10">
    <property type="entry name" value="Multidrug resistance protein D"/>
    <property type="match status" value="1"/>
</dbReference>